<dbReference type="GO" id="GO:0016787">
    <property type="term" value="F:hydrolase activity"/>
    <property type="evidence" value="ECO:0007669"/>
    <property type="project" value="UniProtKB-KW"/>
</dbReference>
<dbReference type="EMBL" id="CP046171">
    <property type="protein sequence ID" value="QIS03130.1"/>
    <property type="molecule type" value="Genomic_DNA"/>
</dbReference>
<evidence type="ECO:0000256" key="1">
    <source>
        <dbReference type="ARBA" id="ARBA00022801"/>
    </source>
</evidence>
<evidence type="ECO:0000259" key="2">
    <source>
        <dbReference type="Pfam" id="PF20434"/>
    </source>
</evidence>
<organism evidence="3 4">
    <name type="scientific">Nocardia brasiliensis</name>
    <dbReference type="NCBI Taxonomy" id="37326"/>
    <lineage>
        <taxon>Bacteria</taxon>
        <taxon>Bacillati</taxon>
        <taxon>Actinomycetota</taxon>
        <taxon>Actinomycetes</taxon>
        <taxon>Mycobacteriales</taxon>
        <taxon>Nocardiaceae</taxon>
        <taxon>Nocardia</taxon>
    </lineage>
</organism>
<accession>A0A6G9XQK7</accession>
<dbReference type="InterPro" id="IPR029058">
    <property type="entry name" value="AB_hydrolase_fold"/>
</dbReference>
<proteinExistence type="predicted"/>
<dbReference type="Proteomes" id="UP000501705">
    <property type="component" value="Chromosome"/>
</dbReference>
<dbReference type="Pfam" id="PF20434">
    <property type="entry name" value="BD-FAE"/>
    <property type="match status" value="1"/>
</dbReference>
<dbReference type="Gene3D" id="3.40.50.1820">
    <property type="entry name" value="alpha/beta hydrolase"/>
    <property type="match status" value="1"/>
</dbReference>
<reference evidence="3 4" key="1">
    <citation type="journal article" date="2019" name="ACS Chem. Biol.">
        <title>Identification and Mobilization of a Cryptic Antibiotic Biosynthesis Gene Locus from a Human-Pathogenic Nocardia Isolate.</title>
        <authorList>
            <person name="Herisse M."/>
            <person name="Ishida K."/>
            <person name="Porter J.L."/>
            <person name="Howden B."/>
            <person name="Hertweck C."/>
            <person name="Stinear T.P."/>
            <person name="Pidot S.J."/>
        </authorList>
    </citation>
    <scope>NUCLEOTIDE SEQUENCE [LARGE SCALE GENOMIC DNA]</scope>
    <source>
        <strain evidence="3 4">AUSMDU00024985</strain>
    </source>
</reference>
<keyword evidence="1 3" id="KW-0378">Hydrolase</keyword>
<dbReference type="InterPro" id="IPR050300">
    <property type="entry name" value="GDXG_lipolytic_enzyme"/>
</dbReference>
<evidence type="ECO:0000313" key="3">
    <source>
        <dbReference type="EMBL" id="QIS03130.1"/>
    </source>
</evidence>
<feature type="domain" description="BD-FAE-like" evidence="2">
    <location>
        <begin position="136"/>
        <end position="234"/>
    </location>
</feature>
<dbReference type="SUPFAM" id="SSF53474">
    <property type="entry name" value="alpha/beta-Hydrolases"/>
    <property type="match status" value="1"/>
</dbReference>
<gene>
    <name evidence="3" type="ORF">F5X71_13140</name>
</gene>
<sequence length="356" mass="38048">MSDLRIVFGPGVVTHWATATDLLAAACAAYDISAEPVRTADPAEFAAACRACAPGEEFVVVPGAAALPRDPAPRVIRVDFGRCAADRSAGVRTHIRGRGLSGLRFAVADWYFHRRHPATVLSYGPHPYQRVDLRAPQGAGPFPVAVLIHGGYWKPWWDRDLMHAAAVDLTARGFATWNIEYRRPIESSWATTAADVAAAFAALAPAAAAHRLDLDRIAVLGHSAGGQLALRLAADARAAIPRPAAAVSLAGILDLGTAEHRALGDAAVSIALGHSYSAEDRRSDPIERLPLGIPQLIVCGIDDEPDLLEISRSYADLARRKQDSVDVLESAADHFAVIDPGSAIWRRTVAWLTHTL</sequence>
<dbReference type="AlphaFoldDB" id="A0A6G9XQK7"/>
<dbReference type="RefSeq" id="WP_167462198.1">
    <property type="nucleotide sequence ID" value="NZ_CP046171.1"/>
</dbReference>
<name>A0A6G9XQK7_NOCBR</name>
<evidence type="ECO:0000313" key="4">
    <source>
        <dbReference type="Proteomes" id="UP000501705"/>
    </source>
</evidence>
<protein>
    <submittedName>
        <fullName evidence="3">Alpha/beta hydrolase fold domain-containing protein</fullName>
    </submittedName>
</protein>
<dbReference type="InterPro" id="IPR049492">
    <property type="entry name" value="BD-FAE-like_dom"/>
</dbReference>
<dbReference type="PANTHER" id="PTHR48081">
    <property type="entry name" value="AB HYDROLASE SUPERFAMILY PROTEIN C4A8.06C"/>
    <property type="match status" value="1"/>
</dbReference>